<dbReference type="STRING" id="1353009.A0A1Y2IGJ4"/>
<evidence type="ECO:0000313" key="2">
    <source>
        <dbReference type="Proteomes" id="UP000193067"/>
    </source>
</evidence>
<dbReference type="OrthoDB" id="2757639at2759"/>
<dbReference type="Proteomes" id="UP000193067">
    <property type="component" value="Unassembled WGS sequence"/>
</dbReference>
<proteinExistence type="predicted"/>
<organism evidence="1 2">
    <name type="scientific">Trametes coccinea (strain BRFM310)</name>
    <name type="common">Pycnoporus coccineus</name>
    <dbReference type="NCBI Taxonomy" id="1353009"/>
    <lineage>
        <taxon>Eukaryota</taxon>
        <taxon>Fungi</taxon>
        <taxon>Dikarya</taxon>
        <taxon>Basidiomycota</taxon>
        <taxon>Agaricomycotina</taxon>
        <taxon>Agaricomycetes</taxon>
        <taxon>Polyporales</taxon>
        <taxon>Polyporaceae</taxon>
        <taxon>Trametes</taxon>
    </lineage>
</organism>
<reference evidence="1 2" key="1">
    <citation type="journal article" date="2015" name="Biotechnol. Biofuels">
        <title>Enhanced degradation of softwood versus hardwood by the white-rot fungus Pycnoporus coccineus.</title>
        <authorList>
            <person name="Couturier M."/>
            <person name="Navarro D."/>
            <person name="Chevret D."/>
            <person name="Henrissat B."/>
            <person name="Piumi F."/>
            <person name="Ruiz-Duenas F.J."/>
            <person name="Martinez A.T."/>
            <person name="Grigoriev I.V."/>
            <person name="Riley R."/>
            <person name="Lipzen A."/>
            <person name="Berrin J.G."/>
            <person name="Master E.R."/>
            <person name="Rosso M.N."/>
        </authorList>
    </citation>
    <scope>NUCLEOTIDE SEQUENCE [LARGE SCALE GENOMIC DNA]</scope>
    <source>
        <strain evidence="1 2">BRFM310</strain>
    </source>
</reference>
<keyword evidence="2" id="KW-1185">Reference proteome</keyword>
<protein>
    <submittedName>
        <fullName evidence="1">Uncharacterized protein</fullName>
    </submittedName>
</protein>
<dbReference type="EMBL" id="KZ084125">
    <property type="protein sequence ID" value="OSC99743.1"/>
    <property type="molecule type" value="Genomic_DNA"/>
</dbReference>
<evidence type="ECO:0000313" key="1">
    <source>
        <dbReference type="EMBL" id="OSC99743.1"/>
    </source>
</evidence>
<accession>A0A1Y2IGJ4</accession>
<dbReference type="AlphaFoldDB" id="A0A1Y2IGJ4"/>
<gene>
    <name evidence="1" type="ORF">PYCCODRAFT_1479701</name>
</gene>
<sequence>MPTEPTAHDLTVTADRCFPRSVQTMDDLRRDIALLTLINTTFRGENKVSYAKSAFDSLSSDMRTKSAILDSISTLLASAGRATANAVTGQINSYCINLLCAYSEESALDTAETVIGEVPIDPVAGGRLLQSWWDIPELPKAECFGTHASQIGSILAYIWSRGDVRMDDNRDIYTAFSCFIARRARSVIVGRINYVKSIWDDCPFKTMRTWYKANEDAVPSSNVQFPYIQCTLADLLADHGLQPEADQSTNYELSSSNILSWLHVLEKTVNDISQAFGDTKIAPSREQTLRAHTAIQNLHTLLRSNLGDVLSKHDVRMILKSKYRGCDGLEQSIFGSGISEAVREGSSTPSCSLDPGVLRGPAALVQDGQDVEEHVSFDWQPERCENAVQHLFRCLATIPAWHRAIITILPSKAMPSRLCLFTFRHASNVDIGAKDASVFFRQYEPSLFERVSTADAWQLEAVKKRLNAVKKRFHLEVEQEDQGHIASRQVGRFSTVHPEAALMALAWAYSRGAAQSVSLESDVKLDAVLPTAGTVLIGISRQCCWCCDALRERLVEPSRGLGANVDADHWQLSLVLSGSHSLILPWLPPAGVPEGVLLSLREALFQTLDRWLYWPSPSLESFLRPGETLETLKREEEFGNYVFEQVQKYSKV</sequence>
<name>A0A1Y2IGJ4_TRAC3</name>